<feature type="compositionally biased region" description="Basic and acidic residues" evidence="1">
    <location>
        <begin position="25"/>
        <end position="34"/>
    </location>
</feature>
<dbReference type="AlphaFoldDB" id="A0AAD4QRX9"/>
<name>A0AAD4QRX9_9BILA</name>
<evidence type="ECO:0000313" key="2">
    <source>
        <dbReference type="EMBL" id="KAI1694269.1"/>
    </source>
</evidence>
<feature type="compositionally biased region" description="Basic and acidic residues" evidence="1">
    <location>
        <begin position="46"/>
        <end position="62"/>
    </location>
</feature>
<feature type="region of interest" description="Disordered" evidence="1">
    <location>
        <begin position="1"/>
        <end position="94"/>
    </location>
</feature>
<gene>
    <name evidence="2" type="ORF">DdX_20219</name>
</gene>
<reference evidence="2" key="1">
    <citation type="submission" date="2022-01" db="EMBL/GenBank/DDBJ databases">
        <title>Genome Sequence Resource for Two Populations of Ditylenchus destructor, the Migratory Endoparasitic Phytonematode.</title>
        <authorList>
            <person name="Zhang H."/>
            <person name="Lin R."/>
            <person name="Xie B."/>
        </authorList>
    </citation>
    <scope>NUCLEOTIDE SEQUENCE</scope>
    <source>
        <strain evidence="2">BazhouSP</strain>
    </source>
</reference>
<proteinExistence type="predicted"/>
<evidence type="ECO:0000313" key="3">
    <source>
        <dbReference type="Proteomes" id="UP001201812"/>
    </source>
</evidence>
<accession>A0AAD4QRX9</accession>
<evidence type="ECO:0000256" key="1">
    <source>
        <dbReference type="SAM" id="MobiDB-lite"/>
    </source>
</evidence>
<sequence>MRTVTTYDVERMRKTLTEGAPPRLRRPEGGDRRGRMPAGAPAPHQALDRQPAEERRARGAREVRRRRGRVQRRPRLHPPVGLPPPHAAQKTQIR</sequence>
<protein>
    <submittedName>
        <fullName evidence="2">Uncharacterized protein</fullName>
    </submittedName>
</protein>
<dbReference type="EMBL" id="JAKKPZ010000531">
    <property type="protein sequence ID" value="KAI1694269.1"/>
    <property type="molecule type" value="Genomic_DNA"/>
</dbReference>
<feature type="compositionally biased region" description="Basic residues" evidence="1">
    <location>
        <begin position="63"/>
        <end position="76"/>
    </location>
</feature>
<comment type="caution">
    <text evidence="2">The sequence shown here is derived from an EMBL/GenBank/DDBJ whole genome shotgun (WGS) entry which is preliminary data.</text>
</comment>
<dbReference type="Proteomes" id="UP001201812">
    <property type="component" value="Unassembled WGS sequence"/>
</dbReference>
<organism evidence="2 3">
    <name type="scientific">Ditylenchus destructor</name>
    <dbReference type="NCBI Taxonomy" id="166010"/>
    <lineage>
        <taxon>Eukaryota</taxon>
        <taxon>Metazoa</taxon>
        <taxon>Ecdysozoa</taxon>
        <taxon>Nematoda</taxon>
        <taxon>Chromadorea</taxon>
        <taxon>Rhabditida</taxon>
        <taxon>Tylenchina</taxon>
        <taxon>Tylenchomorpha</taxon>
        <taxon>Sphaerularioidea</taxon>
        <taxon>Anguinidae</taxon>
        <taxon>Anguininae</taxon>
        <taxon>Ditylenchus</taxon>
    </lineage>
</organism>
<keyword evidence="3" id="KW-1185">Reference proteome</keyword>